<dbReference type="InterPro" id="IPR003768">
    <property type="entry name" value="ScpA"/>
</dbReference>
<dbReference type="AlphaFoldDB" id="A0A540W1K7"/>
<dbReference type="PANTHER" id="PTHR33969">
    <property type="entry name" value="SEGREGATION AND CONDENSATION PROTEIN A"/>
    <property type="match status" value="1"/>
</dbReference>
<dbReference type="Gene3D" id="6.10.250.2410">
    <property type="match status" value="1"/>
</dbReference>
<name>A0A540W1K7_9ACTN</name>
<organism evidence="4 5">
    <name type="scientific">Kitasatospora acidiphila</name>
    <dbReference type="NCBI Taxonomy" id="2567942"/>
    <lineage>
        <taxon>Bacteria</taxon>
        <taxon>Bacillati</taxon>
        <taxon>Actinomycetota</taxon>
        <taxon>Actinomycetes</taxon>
        <taxon>Kitasatosporales</taxon>
        <taxon>Streptomycetaceae</taxon>
        <taxon>Kitasatospora</taxon>
    </lineage>
</organism>
<accession>A0A540W1K7</accession>
<dbReference type="Pfam" id="PF02616">
    <property type="entry name" value="SMC_ScpA"/>
    <property type="match status" value="1"/>
</dbReference>
<proteinExistence type="predicted"/>
<dbReference type="PANTHER" id="PTHR33969:SF2">
    <property type="entry name" value="SEGREGATION AND CONDENSATION PROTEIN A"/>
    <property type="match status" value="1"/>
</dbReference>
<evidence type="ECO:0000256" key="2">
    <source>
        <dbReference type="ARBA" id="ARBA00044777"/>
    </source>
</evidence>
<protein>
    <recommendedName>
        <fullName evidence="2">Segregation and condensation protein A</fullName>
    </recommendedName>
</protein>
<keyword evidence="5" id="KW-1185">Reference proteome</keyword>
<evidence type="ECO:0000256" key="3">
    <source>
        <dbReference type="SAM" id="MobiDB-lite"/>
    </source>
</evidence>
<dbReference type="EMBL" id="VIGB01000003">
    <property type="protein sequence ID" value="TQF02883.1"/>
    <property type="molecule type" value="Genomic_DNA"/>
</dbReference>
<dbReference type="GO" id="GO:0007059">
    <property type="term" value="P:chromosome segregation"/>
    <property type="evidence" value="ECO:0007669"/>
    <property type="project" value="UniProtKB-KW"/>
</dbReference>
<sequence>MATTTAPDTAPEQDQPRGAPRDQSFTVRLANFEGPFDLLLGLIAKHRLDITELALSKVTDEFLAHIRAMGPDWDLDQVTEFLVVAATLLDLKAARLLPAAEVEDEEDLALLEARDLLFARLLQYRAYKRVAAVFEQRWAEEGRRRPRTVGLEPHHAELLPEVVIHVGLERFAQLAARAMTPKPKPVVYVDHIHTPPVSVREQAQLVADYLAAHGSAVFADLVADADSELVVVARFLALLELYRERALAFDQAEPLGSLTVHWVAEADRAAIEVTDEFDRPAGEPEKEKEQP</sequence>
<evidence type="ECO:0000313" key="4">
    <source>
        <dbReference type="EMBL" id="TQF02883.1"/>
    </source>
</evidence>
<feature type="region of interest" description="Disordered" evidence="3">
    <location>
        <begin position="1"/>
        <end position="21"/>
    </location>
</feature>
<keyword evidence="1" id="KW-0159">Chromosome partition</keyword>
<reference evidence="4 5" key="1">
    <citation type="submission" date="2019-06" db="EMBL/GenBank/DDBJ databases">
        <title>Description of Kitasatospora acidophila sp. nov. isolated from pine grove soil, and reclassification of Streptomyces novaecaesareae to Kitasatospora novaeceasareae comb. nov.</title>
        <authorList>
            <person name="Kim M.J."/>
        </authorList>
    </citation>
    <scope>NUCLEOTIDE SEQUENCE [LARGE SCALE GENOMIC DNA]</scope>
    <source>
        <strain evidence="4 5">MMS16-CNU292</strain>
    </source>
</reference>
<comment type="caution">
    <text evidence="4">The sequence shown here is derived from an EMBL/GenBank/DDBJ whole genome shotgun (WGS) entry which is preliminary data.</text>
</comment>
<gene>
    <name evidence="4" type="ORF">E6W39_12225</name>
</gene>
<evidence type="ECO:0000256" key="1">
    <source>
        <dbReference type="ARBA" id="ARBA00022829"/>
    </source>
</evidence>
<evidence type="ECO:0000313" key="5">
    <source>
        <dbReference type="Proteomes" id="UP000319103"/>
    </source>
</evidence>
<dbReference type="RefSeq" id="WP_141633572.1">
    <property type="nucleotide sequence ID" value="NZ_VIGB01000003.1"/>
</dbReference>
<dbReference type="Proteomes" id="UP000319103">
    <property type="component" value="Unassembled WGS sequence"/>
</dbReference>
<dbReference type="OrthoDB" id="9811016at2"/>